<dbReference type="SUPFAM" id="SSF53335">
    <property type="entry name" value="S-adenosyl-L-methionine-dependent methyltransferases"/>
    <property type="match status" value="1"/>
</dbReference>
<dbReference type="SUPFAM" id="SSF48452">
    <property type="entry name" value="TPR-like"/>
    <property type="match status" value="1"/>
</dbReference>
<dbReference type="EMBL" id="CP000553">
    <property type="protein sequence ID" value="ABM76527.1"/>
    <property type="molecule type" value="Genomic_DNA"/>
</dbReference>
<dbReference type="Proteomes" id="UP000002592">
    <property type="component" value="Chromosome"/>
</dbReference>
<dbReference type="GO" id="GO:0006493">
    <property type="term" value="P:protein O-linked glycosylation"/>
    <property type="evidence" value="ECO:0007669"/>
    <property type="project" value="TreeGrafter"/>
</dbReference>
<dbReference type="Pfam" id="PF00515">
    <property type="entry name" value="TPR_1"/>
    <property type="match status" value="1"/>
</dbReference>
<keyword evidence="1" id="KW-0802">TPR repeat</keyword>
<dbReference type="AlphaFoldDB" id="A2C4W7"/>
<dbReference type="PROSITE" id="PS50293">
    <property type="entry name" value="TPR_REGION"/>
    <property type="match status" value="5"/>
</dbReference>
<feature type="repeat" description="TPR" evidence="1">
    <location>
        <begin position="282"/>
        <end position="315"/>
    </location>
</feature>
<feature type="domain" description="Methyltransferase" evidence="2">
    <location>
        <begin position="622"/>
        <end position="739"/>
    </location>
</feature>
<feature type="repeat" description="TPR" evidence="1">
    <location>
        <begin position="180"/>
        <end position="213"/>
    </location>
</feature>
<protein>
    <recommendedName>
        <fullName evidence="2">Methyltransferase domain-containing protein</fullName>
    </recommendedName>
</protein>
<dbReference type="InterPro" id="IPR019734">
    <property type="entry name" value="TPR_rpt"/>
</dbReference>
<dbReference type="Pfam" id="PF13414">
    <property type="entry name" value="TPR_11"/>
    <property type="match status" value="3"/>
</dbReference>
<dbReference type="InterPro" id="IPR011990">
    <property type="entry name" value="TPR-like_helical_dom_sf"/>
</dbReference>
<evidence type="ECO:0000313" key="3">
    <source>
        <dbReference type="EMBL" id="ABM76527.1"/>
    </source>
</evidence>
<evidence type="ECO:0000259" key="2">
    <source>
        <dbReference type="Pfam" id="PF13847"/>
    </source>
</evidence>
<sequence length="865" mass="98676">MEYDDKDQGKNNIPQVQTFTVPFALGETKENISISSNNRSKPSKEQIINQAIKFQLKGNISEAAKYYQYFINKGFKDHRVFSNYGVILKDLGKLKEAELSYRKAIEIKPDYANAHYNLGNILRDLGQLKEAEISLRKAIEIKPDYAVAHSNLGNVLRDLGKSKEAGLSLRKAIELNPDLAEAYSNLGNVLRDLEKLKEAELSTRKAIEIKPDYAVAHYNLGTILIDLDKLKEAELSLRKAIELNPDLAEAYSNLGNVLRDLGKLKEAELSTRKAIEIKPDYAEAHSNLGGILSNLGKLKEAEISSRKAIEIKPDYGVAYSNLGTILKDIGKSQEAFDSYLKALDINPTDYDIYTSISIFLRDADISQLDKLKIKEILNIMLERNDVSHQELFKPFNFLYSNEITINLAKLDSDSASDLFLNDKLIINALKKIVFKDPNWERLLIKLRKDICNRIANRKGEVTNWQLELFIALAEQCFSNEYIYSIELEETQSLEKIIKICNESKLNETNLSVLACYLPLYKLIDQIPSIKDFKSTKNNLNALLKVQLVEPLEEIKISKEITKIGSITNHISQKVRSQYEENPYPRWRFYASSKASKSSAIVIINNDIKPNSITSNLESNPLKILIAGCGTGMQILEAQKYRNAQITAIDISCSSLSFAQRKINEIGIKNVNLFQMDILEVALLQEQFDIIECCGVLHHMADPQQGLKALLDIFNPNGFMKLSLYSELSRQTVVKTREYIKAKNMNASIDNMRNLRKDILSGKCPELYSLTSPDSDFYNTSNFRDLCFHYQEHRFTFKQLEDTLITHKLKFLGFCRQFLNLQTRSLYKQYFPEDKIQANLNNWGELERKHPGIFGATPHFWVCKGE</sequence>
<accession>A2C4W7</accession>
<dbReference type="RefSeq" id="WP_011824492.1">
    <property type="nucleotide sequence ID" value="NC_008819.1"/>
</dbReference>
<feature type="repeat" description="TPR" evidence="1">
    <location>
        <begin position="248"/>
        <end position="281"/>
    </location>
</feature>
<dbReference type="CDD" id="cd02440">
    <property type="entry name" value="AdoMet_MTases"/>
    <property type="match status" value="1"/>
</dbReference>
<dbReference type="eggNOG" id="COG0457">
    <property type="taxonomic scope" value="Bacteria"/>
</dbReference>
<dbReference type="GO" id="GO:0016757">
    <property type="term" value="F:glycosyltransferase activity"/>
    <property type="evidence" value="ECO:0007669"/>
    <property type="project" value="TreeGrafter"/>
</dbReference>
<dbReference type="Gene3D" id="3.40.50.150">
    <property type="entry name" value="Vaccinia Virus protein VP39"/>
    <property type="match status" value="1"/>
</dbReference>
<feature type="repeat" description="TPR" evidence="1">
    <location>
        <begin position="112"/>
        <end position="145"/>
    </location>
</feature>
<feature type="repeat" description="TPR" evidence="1">
    <location>
        <begin position="146"/>
        <end position="179"/>
    </location>
</feature>
<name>A2C4W7_PROM1</name>
<dbReference type="KEGG" id="pme:NATL1_19711"/>
<dbReference type="PANTHER" id="PTHR44998:SF1">
    <property type="entry name" value="UDP-N-ACETYLGLUCOSAMINE--PEPTIDE N-ACETYLGLUCOSAMINYLTRANSFERASE 110 KDA SUBUNIT"/>
    <property type="match status" value="1"/>
</dbReference>
<dbReference type="InterPro" id="IPR029063">
    <property type="entry name" value="SAM-dependent_MTases_sf"/>
</dbReference>
<dbReference type="eggNOG" id="COG2227">
    <property type="taxonomic scope" value="Bacteria"/>
</dbReference>
<dbReference type="Gene3D" id="1.25.40.10">
    <property type="entry name" value="Tetratricopeptide repeat domain"/>
    <property type="match status" value="5"/>
</dbReference>
<dbReference type="PANTHER" id="PTHR44998">
    <property type="match status" value="1"/>
</dbReference>
<evidence type="ECO:0000313" key="4">
    <source>
        <dbReference type="Proteomes" id="UP000002592"/>
    </source>
</evidence>
<proteinExistence type="predicted"/>
<feature type="repeat" description="TPR" evidence="1">
    <location>
        <begin position="78"/>
        <end position="111"/>
    </location>
</feature>
<dbReference type="Pfam" id="PF13847">
    <property type="entry name" value="Methyltransf_31"/>
    <property type="match status" value="1"/>
</dbReference>
<organism evidence="3 4">
    <name type="scientific">Prochlorococcus marinus (strain NATL1A)</name>
    <dbReference type="NCBI Taxonomy" id="167555"/>
    <lineage>
        <taxon>Bacteria</taxon>
        <taxon>Bacillati</taxon>
        <taxon>Cyanobacteriota</taxon>
        <taxon>Cyanophyceae</taxon>
        <taxon>Synechococcales</taxon>
        <taxon>Prochlorococcaceae</taxon>
        <taxon>Prochlorococcus</taxon>
    </lineage>
</organism>
<feature type="repeat" description="TPR" evidence="1">
    <location>
        <begin position="214"/>
        <end position="247"/>
    </location>
</feature>
<reference evidence="4" key="1">
    <citation type="journal article" date="2007" name="PLoS Genet.">
        <title>Patterns and implications of gene gain and loss in the evolution of Prochlorococcus.</title>
        <authorList>
            <person name="Kettler G.C."/>
            <person name="Martiny A.C."/>
            <person name="Huang K."/>
            <person name="Zucker J."/>
            <person name="Coleman M.L."/>
            <person name="Rodrigue S."/>
            <person name="Chen F."/>
            <person name="Lapidus A."/>
            <person name="Ferriera S."/>
            <person name="Johnson J."/>
            <person name="Steglich C."/>
            <person name="Church G.M."/>
            <person name="Richardson P."/>
            <person name="Chisholm S.W."/>
        </authorList>
    </citation>
    <scope>NUCLEOTIDE SEQUENCE [LARGE SCALE GENOMIC DNA]</scope>
    <source>
        <strain evidence="4">NATL1A</strain>
    </source>
</reference>
<dbReference type="HOGENOM" id="CLU_013533_0_0_3"/>
<dbReference type="Pfam" id="PF13181">
    <property type="entry name" value="TPR_8"/>
    <property type="match status" value="1"/>
</dbReference>
<dbReference type="InterPro" id="IPR025714">
    <property type="entry name" value="Methyltranfer_dom"/>
</dbReference>
<feature type="repeat" description="TPR" evidence="1">
    <location>
        <begin position="316"/>
        <end position="349"/>
    </location>
</feature>
<dbReference type="SMART" id="SM00028">
    <property type="entry name" value="TPR"/>
    <property type="match status" value="8"/>
</dbReference>
<evidence type="ECO:0000256" key="1">
    <source>
        <dbReference type="PROSITE-ProRule" id="PRU00339"/>
    </source>
</evidence>
<gene>
    <name evidence="3" type="ordered locus">NATL1_19711</name>
</gene>
<dbReference type="PROSITE" id="PS50005">
    <property type="entry name" value="TPR"/>
    <property type="match status" value="8"/>
</dbReference>